<organism evidence="1 2">
    <name type="scientific">Pistacia integerrima</name>
    <dbReference type="NCBI Taxonomy" id="434235"/>
    <lineage>
        <taxon>Eukaryota</taxon>
        <taxon>Viridiplantae</taxon>
        <taxon>Streptophyta</taxon>
        <taxon>Embryophyta</taxon>
        <taxon>Tracheophyta</taxon>
        <taxon>Spermatophyta</taxon>
        <taxon>Magnoliopsida</taxon>
        <taxon>eudicotyledons</taxon>
        <taxon>Gunneridae</taxon>
        <taxon>Pentapetalae</taxon>
        <taxon>rosids</taxon>
        <taxon>malvids</taxon>
        <taxon>Sapindales</taxon>
        <taxon>Anacardiaceae</taxon>
        <taxon>Pistacia</taxon>
    </lineage>
</organism>
<evidence type="ECO:0000313" key="1">
    <source>
        <dbReference type="EMBL" id="KAJ0026100.1"/>
    </source>
</evidence>
<dbReference type="Proteomes" id="UP001163603">
    <property type="component" value="Chromosome 10"/>
</dbReference>
<dbReference type="EMBL" id="CM047745">
    <property type="protein sequence ID" value="KAJ0026100.1"/>
    <property type="molecule type" value="Genomic_DNA"/>
</dbReference>
<comment type="caution">
    <text evidence="1">The sequence shown here is derived from an EMBL/GenBank/DDBJ whole genome shotgun (WGS) entry which is preliminary data.</text>
</comment>
<reference evidence="2" key="1">
    <citation type="journal article" date="2023" name="G3 (Bethesda)">
        <title>Genome assembly and association tests identify interacting loci associated with vigor, precocity, and sex in interspecific pistachio rootstocks.</title>
        <authorList>
            <person name="Palmer W."/>
            <person name="Jacygrad E."/>
            <person name="Sagayaradj S."/>
            <person name="Cavanaugh K."/>
            <person name="Han R."/>
            <person name="Bertier L."/>
            <person name="Beede B."/>
            <person name="Kafkas S."/>
            <person name="Golino D."/>
            <person name="Preece J."/>
            <person name="Michelmore R."/>
        </authorList>
    </citation>
    <scope>NUCLEOTIDE SEQUENCE [LARGE SCALE GENOMIC DNA]</scope>
</reference>
<keyword evidence="2" id="KW-1185">Reference proteome</keyword>
<name>A0ACC0Y076_9ROSI</name>
<proteinExistence type="predicted"/>
<accession>A0ACC0Y076</accession>
<gene>
    <name evidence="1" type="ORF">Pint_06948</name>
</gene>
<protein>
    <submittedName>
        <fullName evidence="1">Uncharacterized protein</fullName>
    </submittedName>
</protein>
<sequence>MGALEASSCCLIEFLCCFSSFSVLPHGLNCLQLSFPCNRGSPIYSSFAVQCGGLEYTSYNDVVYENDNEALGPTTYYVIDTNRWGVSNVGTFIGRSDPQYNNFSQSLVTNTQDLELFQTARISTSSLRYYGLVGLRKQGRKNTIECGLEKFDNGLGKGLNAAGFGLGRETGSMENGSRVQSNLNQTTNNPRPFPFIDQPRYSSNSSPAPQTWEEAPFDVATASSYRSLSTTPNPSIDHNFYPWRIAPFQ</sequence>
<evidence type="ECO:0000313" key="2">
    <source>
        <dbReference type="Proteomes" id="UP001163603"/>
    </source>
</evidence>